<accession>A0A9D4B198</accession>
<name>A0A9D4B198_9SAUR</name>
<protein>
    <submittedName>
        <fullName evidence="1">Uncharacterized protein</fullName>
    </submittedName>
</protein>
<evidence type="ECO:0000313" key="2">
    <source>
        <dbReference type="Proteomes" id="UP000827986"/>
    </source>
</evidence>
<proteinExistence type="predicted"/>
<keyword evidence="2" id="KW-1185">Reference proteome</keyword>
<reference evidence="1" key="1">
    <citation type="submission" date="2021-09" db="EMBL/GenBank/DDBJ databases">
        <title>The genome of Mauremys mutica provides insights into the evolution of semi-aquatic lifestyle.</title>
        <authorList>
            <person name="Gong S."/>
            <person name="Gao Y."/>
        </authorList>
    </citation>
    <scope>NUCLEOTIDE SEQUENCE</scope>
    <source>
        <strain evidence="1">MM-2020</strain>
        <tissue evidence="1">Muscle</tissue>
    </source>
</reference>
<organism evidence="1 2">
    <name type="scientific">Mauremys mutica</name>
    <name type="common">yellowpond turtle</name>
    <dbReference type="NCBI Taxonomy" id="74926"/>
    <lineage>
        <taxon>Eukaryota</taxon>
        <taxon>Metazoa</taxon>
        <taxon>Chordata</taxon>
        <taxon>Craniata</taxon>
        <taxon>Vertebrata</taxon>
        <taxon>Euteleostomi</taxon>
        <taxon>Archelosauria</taxon>
        <taxon>Testudinata</taxon>
        <taxon>Testudines</taxon>
        <taxon>Cryptodira</taxon>
        <taxon>Durocryptodira</taxon>
        <taxon>Testudinoidea</taxon>
        <taxon>Geoemydidae</taxon>
        <taxon>Geoemydinae</taxon>
        <taxon>Mauremys</taxon>
    </lineage>
</organism>
<comment type="caution">
    <text evidence="1">The sequence shown here is derived from an EMBL/GenBank/DDBJ whole genome shotgun (WGS) entry which is preliminary data.</text>
</comment>
<gene>
    <name evidence="1" type="ORF">KIL84_021194</name>
</gene>
<sequence>MGGEGAGSSPSGSLGACSWELLEEGTGPVCRLGGIFQVSWGDGPWGALRFQTSCDQTPPIALGADELMGRSLSGAASNGLCPQASTIGREATGGESNSSFLEGEAGCGPARVSCGPGCRGSTGLSREERDPGATPECSEWSCSQHDLRAGTLFPDAAGSILVQRGVGSPLLSPGRRPAASGSALFQPHPPPVSAALGLCMTSCKVCASVSALFMAPALSAQVTEPWGRLSLPHTTLPGDALGWSEKIPL</sequence>
<evidence type="ECO:0000313" key="1">
    <source>
        <dbReference type="EMBL" id="KAH1176460.1"/>
    </source>
</evidence>
<dbReference type="EMBL" id="JAHDVG010000475">
    <property type="protein sequence ID" value="KAH1176460.1"/>
    <property type="molecule type" value="Genomic_DNA"/>
</dbReference>
<dbReference type="Proteomes" id="UP000827986">
    <property type="component" value="Unassembled WGS sequence"/>
</dbReference>
<dbReference type="AlphaFoldDB" id="A0A9D4B198"/>